<keyword evidence="3" id="KW-1185">Reference proteome</keyword>
<evidence type="ECO:0000256" key="1">
    <source>
        <dbReference type="SAM" id="Phobius"/>
    </source>
</evidence>
<gene>
    <name evidence="2" type="ORF">BCY86_05170</name>
</gene>
<reference evidence="2 3" key="1">
    <citation type="submission" date="2016-08" db="EMBL/GenBank/DDBJ databases">
        <title>Identification and validation of antigenic proteins from Pajaroellobacter abortibovis using de-novo genome sequence assembly and reverse vaccinology.</title>
        <authorList>
            <person name="Welly B.T."/>
            <person name="Miller M.R."/>
            <person name="Stott J.L."/>
            <person name="Blanchard M.T."/>
            <person name="Islas-Trejo A.D."/>
            <person name="O'Rourke S.M."/>
            <person name="Young A.E."/>
            <person name="Medrano J.F."/>
            <person name="Van Eenennaam A.L."/>
        </authorList>
    </citation>
    <scope>NUCLEOTIDE SEQUENCE [LARGE SCALE GENOMIC DNA]</scope>
    <source>
        <strain evidence="2 3">BTF92-0548A/99-0131</strain>
    </source>
</reference>
<evidence type="ECO:0000313" key="3">
    <source>
        <dbReference type="Proteomes" id="UP000185544"/>
    </source>
</evidence>
<evidence type="ECO:0000313" key="2">
    <source>
        <dbReference type="EMBL" id="APS00136.1"/>
    </source>
</evidence>
<dbReference type="EMBL" id="CP016908">
    <property type="protein sequence ID" value="APS00136.1"/>
    <property type="molecule type" value="Genomic_DNA"/>
</dbReference>
<proteinExistence type="predicted"/>
<sequence length="396" mass="44452">MSESTASESPSQALKDLFSQAQRAEDRGEWEIALERFTLITSLRESASARYHMGWCRENLKQPLAALVDYEAAKVLAAQLFNREKRNIRRQDTLMQVIRLSHEGIKRLQQYGAFLRLRVSQRVDSIKLDHQLMMWGSETNEWGMWLAPGMHLLEVDAERYVPYETSVYLAKGEVHDHLVSLVPMAHVKLVLPPAFHAQQIAIKLDEKELDHRAILHEGVWILPGTRWLSVSSPGYPPFSKKIDFKEGERLIYEVPWVAKALEPIPSPADTSESSVVLKKSNKMAIGLTVGAATLATGGTITYLLMSSEAKEMRYSCLQHRFCDKERTYLRVLNVISILAWTGALGVGTLAAIEWIYPLSSDLQPSLPAVPSSKTRVGTTLQVQLGLGHVDIGGTFY</sequence>
<dbReference type="InterPro" id="IPR011990">
    <property type="entry name" value="TPR-like_helical_dom_sf"/>
</dbReference>
<feature type="transmembrane region" description="Helical" evidence="1">
    <location>
        <begin position="331"/>
        <end position="356"/>
    </location>
</feature>
<dbReference type="Gene3D" id="1.25.40.10">
    <property type="entry name" value="Tetratricopeptide repeat domain"/>
    <property type="match status" value="1"/>
</dbReference>
<feature type="transmembrane region" description="Helical" evidence="1">
    <location>
        <begin position="283"/>
        <end position="305"/>
    </location>
</feature>
<name>A0A1L6MXF5_9BACT</name>
<organism evidence="2 3">
    <name type="scientific">Pajaroellobacter abortibovis</name>
    <dbReference type="NCBI Taxonomy" id="1882918"/>
    <lineage>
        <taxon>Bacteria</taxon>
        <taxon>Pseudomonadati</taxon>
        <taxon>Myxococcota</taxon>
        <taxon>Polyangia</taxon>
        <taxon>Polyangiales</taxon>
        <taxon>Polyangiaceae</taxon>
    </lineage>
</organism>
<dbReference type="Proteomes" id="UP000185544">
    <property type="component" value="Chromosome"/>
</dbReference>
<dbReference type="KEGG" id="pabo:BCY86_05170"/>
<dbReference type="AlphaFoldDB" id="A0A1L6MXF5"/>
<keyword evidence="1" id="KW-1133">Transmembrane helix</keyword>
<keyword evidence="1" id="KW-0472">Membrane</keyword>
<keyword evidence="1" id="KW-0812">Transmembrane</keyword>
<evidence type="ECO:0008006" key="4">
    <source>
        <dbReference type="Google" id="ProtNLM"/>
    </source>
</evidence>
<protein>
    <recommendedName>
        <fullName evidence="4">PEGA domain-containing protein</fullName>
    </recommendedName>
</protein>
<accession>A0A1L6MXF5</accession>